<dbReference type="InterPro" id="IPR002575">
    <property type="entry name" value="Aminoglycoside_PTrfase"/>
</dbReference>
<evidence type="ECO:0000313" key="3">
    <source>
        <dbReference type="EMBL" id="CAB4835021.1"/>
    </source>
</evidence>
<evidence type="ECO:0000313" key="4">
    <source>
        <dbReference type="EMBL" id="CAB4893343.1"/>
    </source>
</evidence>
<feature type="domain" description="Aminoglycoside phosphotransferase" evidence="1">
    <location>
        <begin position="73"/>
        <end position="263"/>
    </location>
</feature>
<dbReference type="AlphaFoldDB" id="A0A6J7APZ5"/>
<reference evidence="3" key="1">
    <citation type="submission" date="2020-05" db="EMBL/GenBank/DDBJ databases">
        <authorList>
            <person name="Chiriac C."/>
            <person name="Salcher M."/>
            <person name="Ghai R."/>
            <person name="Kavagutti S V."/>
        </authorList>
    </citation>
    <scope>NUCLEOTIDE SEQUENCE</scope>
</reference>
<organism evidence="3">
    <name type="scientific">freshwater metagenome</name>
    <dbReference type="NCBI Taxonomy" id="449393"/>
    <lineage>
        <taxon>unclassified sequences</taxon>
        <taxon>metagenomes</taxon>
        <taxon>ecological metagenomes</taxon>
    </lineage>
</organism>
<gene>
    <name evidence="2" type="ORF">UFOPK2754_00093</name>
    <name evidence="3" type="ORF">UFOPK3139_02275</name>
    <name evidence="4" type="ORF">UFOPK3543_00427</name>
    <name evidence="5" type="ORF">UFOPK3967_00353</name>
</gene>
<protein>
    <submittedName>
        <fullName evidence="3">Unannotated protein</fullName>
    </submittedName>
</protein>
<dbReference type="PANTHER" id="PTHR21310">
    <property type="entry name" value="AMINOGLYCOSIDE PHOSPHOTRANSFERASE-RELATED-RELATED"/>
    <property type="match status" value="1"/>
</dbReference>
<dbReference type="EMBL" id="CAFBOS010000013">
    <property type="protein sequence ID" value="CAB4980926.1"/>
    <property type="molecule type" value="Genomic_DNA"/>
</dbReference>
<dbReference type="InterPro" id="IPR011009">
    <property type="entry name" value="Kinase-like_dom_sf"/>
</dbReference>
<name>A0A6J7APZ5_9ZZZZ</name>
<evidence type="ECO:0000259" key="1">
    <source>
        <dbReference type="Pfam" id="PF01636"/>
    </source>
</evidence>
<dbReference type="EMBL" id="CAEZYR010000002">
    <property type="protein sequence ID" value="CAB4725277.1"/>
    <property type="molecule type" value="Genomic_DNA"/>
</dbReference>
<sequence>MVASEARAGLDTTSPGAQRLVEWIETQFRGDVVSMRRLARWRLGWFVDVLSEGRLVELYVRGARGPDFPSPYPLRHEVVVHDLLEAEGFPVPHVYGLVDLGFTEAIVMDRVPGEQGLAGAADDATRRRLMLECVDYMARMHRLDPVALAARGFDVPTSSDEIVWSGAIARLEAHYLASGRPADPVIEFLRRWLWRNRPRNRTRAAFVTWDAAQFLHYDGVLTALIDFELAHVGDPYMDLAPLRSRDTTEPFGDLSEAFARYEQATGEPVDFSVVRYFEVSQLTATLMLQRPVMLAPDESSDLVTHIVWFVESARYALDVLAEIHEIALEVIDVIEAPTSPHAAAHAHLVAALHAAARARPDASAADDVERRWRARCAYRLARHLQRVDEIGGLVDAAEIADGATLVGALCADRVALDAALVERIAREDPADDLALIGYLNRRMQRSSMLLGPPDALLVKHVPIQPLTRLGSPRRS</sequence>
<dbReference type="InterPro" id="IPR051678">
    <property type="entry name" value="AGP_Transferase"/>
</dbReference>
<dbReference type="EMBL" id="CAFBMH010000009">
    <property type="protein sequence ID" value="CAB4893343.1"/>
    <property type="molecule type" value="Genomic_DNA"/>
</dbReference>
<dbReference type="Gene3D" id="3.90.1200.10">
    <property type="match status" value="1"/>
</dbReference>
<dbReference type="Pfam" id="PF01636">
    <property type="entry name" value="APH"/>
    <property type="match status" value="1"/>
</dbReference>
<proteinExistence type="predicted"/>
<accession>A0A6J7APZ5</accession>
<dbReference type="EMBL" id="CAFABA010000110">
    <property type="protein sequence ID" value="CAB4835021.1"/>
    <property type="molecule type" value="Genomic_DNA"/>
</dbReference>
<evidence type="ECO:0000313" key="2">
    <source>
        <dbReference type="EMBL" id="CAB4725277.1"/>
    </source>
</evidence>
<evidence type="ECO:0000313" key="5">
    <source>
        <dbReference type="EMBL" id="CAB4980926.1"/>
    </source>
</evidence>
<dbReference type="SUPFAM" id="SSF56112">
    <property type="entry name" value="Protein kinase-like (PK-like)"/>
    <property type="match status" value="1"/>
</dbReference>